<dbReference type="EMBL" id="RQVS01000007">
    <property type="protein sequence ID" value="RRJ86704.1"/>
    <property type="molecule type" value="Genomic_DNA"/>
</dbReference>
<sequence length="297" mass="30449">MTVVLITGAAGPAGAALGAQLDRARADRPGLVFTGADLLELDDPRYDAAVTVPRADAPEYAPAMRRLVAEHGVDLIVTTVQDELVALAGIGKTIGCRVAISAAGPVALSADKLITMWALADAGVAVPGHGSPADFAGAEAAMAALGGPVVVKPRVSRGGRGVRLIESASDLDWSTLDAADVVQSFAPGTEYCPQVYRRGDDVMVVVLEKTALKEGRVGNAVSTVRRKAGEVADVEALARDAVLALGLTGAVDLDIRREASGRPVVLEINARFGANSAAAPELLDRTLAAELSGTTTR</sequence>
<dbReference type="Gene3D" id="3.30.470.20">
    <property type="entry name" value="ATP-grasp fold, B domain"/>
    <property type="match status" value="1"/>
</dbReference>
<dbReference type="PANTHER" id="PTHR43585">
    <property type="entry name" value="FUMIPYRROLE BIOSYNTHESIS PROTEIN C"/>
    <property type="match status" value="1"/>
</dbReference>
<dbReference type="Pfam" id="PF02655">
    <property type="entry name" value="ATP-grasp_3"/>
    <property type="match status" value="1"/>
</dbReference>
<keyword evidence="2 4" id="KW-0547">Nucleotide-binding</keyword>
<dbReference type="AlphaFoldDB" id="A0A3P3VW76"/>
<dbReference type="GO" id="GO:0005524">
    <property type="term" value="F:ATP binding"/>
    <property type="evidence" value="ECO:0007669"/>
    <property type="project" value="UniProtKB-UniRule"/>
</dbReference>
<proteinExistence type="predicted"/>
<dbReference type="RefSeq" id="WP_124971814.1">
    <property type="nucleotide sequence ID" value="NZ_RQVS01000007.1"/>
</dbReference>
<evidence type="ECO:0000259" key="5">
    <source>
        <dbReference type="PROSITE" id="PS50975"/>
    </source>
</evidence>
<name>A0A3P3VW76_9MICO</name>
<dbReference type="InterPro" id="IPR011761">
    <property type="entry name" value="ATP-grasp"/>
</dbReference>
<accession>A0A3P3VW76</accession>
<dbReference type="InterPro" id="IPR052032">
    <property type="entry name" value="ATP-dep_AA_Ligase"/>
</dbReference>
<evidence type="ECO:0000256" key="1">
    <source>
        <dbReference type="ARBA" id="ARBA00022598"/>
    </source>
</evidence>
<feature type="domain" description="ATP-grasp" evidence="5">
    <location>
        <begin position="116"/>
        <end position="296"/>
    </location>
</feature>
<evidence type="ECO:0000313" key="7">
    <source>
        <dbReference type="Proteomes" id="UP000274391"/>
    </source>
</evidence>
<dbReference type="PANTHER" id="PTHR43585:SF2">
    <property type="entry name" value="ATP-GRASP ENZYME FSQD"/>
    <property type="match status" value="1"/>
</dbReference>
<evidence type="ECO:0000313" key="6">
    <source>
        <dbReference type="EMBL" id="RRJ86704.1"/>
    </source>
</evidence>
<organism evidence="6 7">
    <name type="scientific">Gulosibacter macacae</name>
    <dbReference type="NCBI Taxonomy" id="2488791"/>
    <lineage>
        <taxon>Bacteria</taxon>
        <taxon>Bacillati</taxon>
        <taxon>Actinomycetota</taxon>
        <taxon>Actinomycetes</taxon>
        <taxon>Micrococcales</taxon>
        <taxon>Microbacteriaceae</taxon>
        <taxon>Gulosibacter</taxon>
    </lineage>
</organism>
<protein>
    <submittedName>
        <fullName evidence="6">ATP-grasp domain-containing protein</fullName>
    </submittedName>
</protein>
<evidence type="ECO:0000256" key="4">
    <source>
        <dbReference type="PROSITE-ProRule" id="PRU00409"/>
    </source>
</evidence>
<dbReference type="GO" id="GO:0016874">
    <property type="term" value="F:ligase activity"/>
    <property type="evidence" value="ECO:0007669"/>
    <property type="project" value="UniProtKB-KW"/>
</dbReference>
<keyword evidence="7" id="KW-1185">Reference proteome</keyword>
<dbReference type="InterPro" id="IPR003806">
    <property type="entry name" value="ATP-grasp_PylC-type"/>
</dbReference>
<evidence type="ECO:0000256" key="3">
    <source>
        <dbReference type="ARBA" id="ARBA00022840"/>
    </source>
</evidence>
<dbReference type="SUPFAM" id="SSF56059">
    <property type="entry name" value="Glutathione synthetase ATP-binding domain-like"/>
    <property type="match status" value="1"/>
</dbReference>
<reference evidence="6 7" key="1">
    <citation type="submission" date="2018-11" db="EMBL/GenBank/DDBJ databases">
        <title>YIM 102482-1 draft genome.</title>
        <authorList>
            <person name="Li G."/>
            <person name="Jiang Y."/>
        </authorList>
    </citation>
    <scope>NUCLEOTIDE SEQUENCE [LARGE SCALE GENOMIC DNA]</scope>
    <source>
        <strain evidence="6 7">YIM 102482-1</strain>
    </source>
</reference>
<gene>
    <name evidence="6" type="ORF">EG850_06690</name>
</gene>
<dbReference type="GO" id="GO:0046872">
    <property type="term" value="F:metal ion binding"/>
    <property type="evidence" value="ECO:0007669"/>
    <property type="project" value="InterPro"/>
</dbReference>
<dbReference type="Proteomes" id="UP000274391">
    <property type="component" value="Unassembled WGS sequence"/>
</dbReference>
<keyword evidence="1" id="KW-0436">Ligase</keyword>
<dbReference type="PROSITE" id="PS50975">
    <property type="entry name" value="ATP_GRASP"/>
    <property type="match status" value="1"/>
</dbReference>
<dbReference type="Gene3D" id="3.40.50.20">
    <property type="match status" value="1"/>
</dbReference>
<dbReference type="OrthoDB" id="4423634at2"/>
<evidence type="ECO:0000256" key="2">
    <source>
        <dbReference type="ARBA" id="ARBA00022741"/>
    </source>
</evidence>
<comment type="caution">
    <text evidence="6">The sequence shown here is derived from an EMBL/GenBank/DDBJ whole genome shotgun (WGS) entry which is preliminary data.</text>
</comment>
<keyword evidence="3 4" id="KW-0067">ATP-binding</keyword>